<keyword evidence="3" id="KW-0238">DNA-binding</keyword>
<dbReference type="Pfam" id="PF04198">
    <property type="entry name" value="Sugar-bind"/>
    <property type="match status" value="1"/>
</dbReference>
<dbReference type="EnsemblBacteria" id="ABC22140">
    <property type="protein sequence ID" value="ABC22140"/>
    <property type="gene ID" value="Rru_A1339"/>
</dbReference>
<evidence type="ECO:0000313" key="8">
    <source>
        <dbReference type="Proteomes" id="UP000001929"/>
    </source>
</evidence>
<evidence type="ECO:0000256" key="4">
    <source>
        <dbReference type="ARBA" id="ARBA00023163"/>
    </source>
</evidence>
<dbReference type="InterPro" id="IPR051054">
    <property type="entry name" value="SorC_transcr_regulators"/>
</dbReference>
<sequence length="363" mass="39176">MALDPPAAQGATTPKPTTPRKRWPGPSQEAVTEMTTDSRDAERHLLTEIAALYFLEQVTQEELAKRFAMSRAKIGRLLKRAREEGIVEITVRPHPSAVSEMEEEFRQRFGLSRLLISTDHRDPDTQRSAVASLVAAYLNRVLDDGMIVAVGMGRNVGAVADNITSPAPRAVTFVSAIGGSMRAGGYMNPDHICRRLAARFGGESETLYAPALVANPELKAALIGQDTVKHTLDRARRADLALIGVGDVSEDSNMVRMGWFSPSEVAEARLSGTIGDMMGYDFIDIEGRPSNTAMQGRIIGLTMAELCRIPDVIAIASETTKAAGILGALRTGTINTLATSTSNAHTVRSLDDATRGHRSRPLD</sequence>
<protein>
    <submittedName>
        <fullName evidence="7">Transcriptional regulator, DeoR family</fullName>
    </submittedName>
</protein>
<dbReference type="KEGG" id="rru:Rru_A1339"/>
<evidence type="ECO:0000256" key="3">
    <source>
        <dbReference type="ARBA" id="ARBA00023125"/>
    </source>
</evidence>
<evidence type="ECO:0000256" key="5">
    <source>
        <dbReference type="SAM" id="MobiDB-lite"/>
    </source>
</evidence>
<evidence type="ECO:0000313" key="7">
    <source>
        <dbReference type="EMBL" id="ABC22140.1"/>
    </source>
</evidence>
<keyword evidence="4" id="KW-0804">Transcription</keyword>
<keyword evidence="2" id="KW-0805">Transcription regulation</keyword>
<name>Q2RUQ5_RHORT</name>
<dbReference type="AlphaFoldDB" id="Q2RUQ5"/>
<dbReference type="Gene3D" id="3.40.50.1360">
    <property type="match status" value="1"/>
</dbReference>
<keyword evidence="8" id="KW-1185">Reference proteome</keyword>
<comment type="similarity">
    <text evidence="1">Belongs to the SorC transcriptional regulatory family.</text>
</comment>
<accession>Q2RUQ5</accession>
<feature type="domain" description="Sugar-binding" evidence="6">
    <location>
        <begin position="97"/>
        <end position="347"/>
    </location>
</feature>
<evidence type="ECO:0000256" key="2">
    <source>
        <dbReference type="ARBA" id="ARBA00023015"/>
    </source>
</evidence>
<reference evidence="7 8" key="1">
    <citation type="journal article" date="2011" name="Stand. Genomic Sci.">
        <title>Complete genome sequence of Rhodospirillum rubrum type strain (S1).</title>
        <authorList>
            <person name="Munk A.C."/>
            <person name="Copeland A."/>
            <person name="Lucas S."/>
            <person name="Lapidus A."/>
            <person name="Del Rio T.G."/>
            <person name="Barry K."/>
            <person name="Detter J.C."/>
            <person name="Hammon N."/>
            <person name="Israni S."/>
            <person name="Pitluck S."/>
            <person name="Brettin T."/>
            <person name="Bruce D."/>
            <person name="Han C."/>
            <person name="Tapia R."/>
            <person name="Gilna P."/>
            <person name="Schmutz J."/>
            <person name="Larimer F."/>
            <person name="Land M."/>
            <person name="Kyrpides N.C."/>
            <person name="Mavromatis K."/>
            <person name="Richardson P."/>
            <person name="Rohde M."/>
            <person name="Goker M."/>
            <person name="Klenk H.P."/>
            <person name="Zhang Y."/>
            <person name="Roberts G.P."/>
            <person name="Reslewic S."/>
            <person name="Schwartz D.C."/>
        </authorList>
    </citation>
    <scope>NUCLEOTIDE SEQUENCE [LARGE SCALE GENOMIC DNA]</scope>
    <source>
        <strain evidence="8">ATCC 11170 / ATH 1.1.1 / DSM 467 / LMG 4362 / NCIMB 8255 / S1</strain>
    </source>
</reference>
<dbReference type="PATRIC" id="fig|269796.9.peg.1407"/>
<dbReference type="GO" id="GO:0030246">
    <property type="term" value="F:carbohydrate binding"/>
    <property type="evidence" value="ECO:0007669"/>
    <property type="project" value="InterPro"/>
</dbReference>
<dbReference type="STRING" id="269796.Rru_A1339"/>
<dbReference type="PANTHER" id="PTHR34294:SF12">
    <property type="entry name" value="SUGAR-BINDING TRANSCRIPTIONAL REGULATOR"/>
    <property type="match status" value="1"/>
</dbReference>
<dbReference type="InterPro" id="IPR036388">
    <property type="entry name" value="WH-like_DNA-bd_sf"/>
</dbReference>
<organism evidence="7 8">
    <name type="scientific">Rhodospirillum rubrum (strain ATCC 11170 / ATH 1.1.1 / DSM 467 / LMG 4362 / NCIMB 8255 / S1)</name>
    <dbReference type="NCBI Taxonomy" id="269796"/>
    <lineage>
        <taxon>Bacteria</taxon>
        <taxon>Pseudomonadati</taxon>
        <taxon>Pseudomonadota</taxon>
        <taxon>Alphaproteobacteria</taxon>
        <taxon>Rhodospirillales</taxon>
        <taxon>Rhodospirillaceae</taxon>
        <taxon>Rhodospirillum</taxon>
    </lineage>
</organism>
<dbReference type="Proteomes" id="UP000001929">
    <property type="component" value="Chromosome"/>
</dbReference>
<dbReference type="SUPFAM" id="SSF100950">
    <property type="entry name" value="NagB/RpiA/CoA transferase-like"/>
    <property type="match status" value="1"/>
</dbReference>
<evidence type="ECO:0000259" key="6">
    <source>
        <dbReference type="Pfam" id="PF04198"/>
    </source>
</evidence>
<feature type="region of interest" description="Disordered" evidence="5">
    <location>
        <begin position="1"/>
        <end position="27"/>
    </location>
</feature>
<dbReference type="InterPro" id="IPR007324">
    <property type="entry name" value="Sugar-bd_dom_put"/>
</dbReference>
<evidence type="ECO:0000256" key="1">
    <source>
        <dbReference type="ARBA" id="ARBA00010466"/>
    </source>
</evidence>
<dbReference type="PhylomeDB" id="Q2RUQ5"/>
<proteinExistence type="inferred from homology"/>
<dbReference type="HOGENOM" id="CLU_054506_1_2_5"/>
<dbReference type="PANTHER" id="PTHR34294">
    <property type="entry name" value="TRANSCRIPTIONAL REGULATOR-RELATED"/>
    <property type="match status" value="1"/>
</dbReference>
<dbReference type="EMBL" id="CP000230">
    <property type="protein sequence ID" value="ABC22140.1"/>
    <property type="molecule type" value="Genomic_DNA"/>
</dbReference>
<dbReference type="InterPro" id="IPR037171">
    <property type="entry name" value="NagB/RpiA_transferase-like"/>
</dbReference>
<dbReference type="eggNOG" id="COG2390">
    <property type="taxonomic scope" value="Bacteria"/>
</dbReference>
<gene>
    <name evidence="7" type="ordered locus">Rru_A1339</name>
</gene>
<dbReference type="GO" id="GO:0003677">
    <property type="term" value="F:DNA binding"/>
    <property type="evidence" value="ECO:0007669"/>
    <property type="project" value="UniProtKB-KW"/>
</dbReference>
<dbReference type="Gene3D" id="1.10.10.10">
    <property type="entry name" value="Winged helix-like DNA-binding domain superfamily/Winged helix DNA-binding domain"/>
    <property type="match status" value="1"/>
</dbReference>